<dbReference type="GO" id="GO:0015035">
    <property type="term" value="F:protein-disulfide reductase activity"/>
    <property type="evidence" value="ECO:0007669"/>
    <property type="project" value="InterPro"/>
</dbReference>
<organism evidence="1">
    <name type="scientific">Chitinibacter mangrovi</name>
    <dbReference type="NCBI Taxonomy" id="3153927"/>
    <lineage>
        <taxon>Bacteria</taxon>
        <taxon>Pseudomonadati</taxon>
        <taxon>Pseudomonadota</taxon>
        <taxon>Betaproteobacteria</taxon>
        <taxon>Neisseriales</taxon>
        <taxon>Chitinibacteraceae</taxon>
        <taxon>Chitinibacter</taxon>
    </lineage>
</organism>
<proteinExistence type="predicted"/>
<accession>A0AAU7FED4</accession>
<dbReference type="PANTHER" id="PTHR34290:SF2">
    <property type="entry name" value="OS04G0668800 PROTEIN"/>
    <property type="match status" value="1"/>
</dbReference>
<protein>
    <submittedName>
        <fullName evidence="1">DUF393 domain-containing protein</fullName>
    </submittedName>
</protein>
<dbReference type="PANTHER" id="PTHR34290">
    <property type="entry name" value="SI:CH73-390P7.2"/>
    <property type="match status" value="1"/>
</dbReference>
<dbReference type="InterPro" id="IPR044691">
    <property type="entry name" value="DCC1_Trx"/>
</dbReference>
<gene>
    <name evidence="1" type="ORF">ABHF33_07585</name>
</gene>
<dbReference type="KEGG" id="cmav:ABHF33_07585"/>
<dbReference type="AlphaFoldDB" id="A0AAU7FED4"/>
<dbReference type="Pfam" id="PF04134">
    <property type="entry name" value="DCC1-like"/>
    <property type="match status" value="1"/>
</dbReference>
<dbReference type="EMBL" id="CP157355">
    <property type="protein sequence ID" value="XBM02116.1"/>
    <property type="molecule type" value="Genomic_DNA"/>
</dbReference>
<dbReference type="RefSeq" id="WP_348946388.1">
    <property type="nucleotide sequence ID" value="NZ_CP157355.1"/>
</dbReference>
<name>A0AAU7FED4_9NEIS</name>
<dbReference type="InterPro" id="IPR007263">
    <property type="entry name" value="DCC1-like"/>
</dbReference>
<evidence type="ECO:0000313" key="1">
    <source>
        <dbReference type="EMBL" id="XBM02116.1"/>
    </source>
</evidence>
<sequence>MNNATDLHYQVFYDDACPLCRFEMLRLQRLSTPGLFAMVDISAADFDASAYGFASDFDPAALGVLLHIRRNDGVLLVGIDAIAALYRAIGRGWWTAPVQWQFARPTLAALYAWFAANRYRISAGLGFAAKPAAACSINGCSGKKLV</sequence>
<reference evidence="1" key="1">
    <citation type="submission" date="2024-05" db="EMBL/GenBank/DDBJ databases">
        <authorList>
            <person name="Yang L."/>
            <person name="Pan L."/>
        </authorList>
    </citation>
    <scope>NUCLEOTIDE SEQUENCE</scope>
    <source>
        <strain evidence="1">FCG-7</strain>
    </source>
</reference>